<proteinExistence type="inferred from homology"/>
<dbReference type="PROSITE" id="PS51367">
    <property type="entry name" value="THAUMATIN_2"/>
    <property type="match status" value="1"/>
</dbReference>
<name>D8SVY8_SELML</name>
<keyword evidence="6" id="KW-1185">Reference proteome</keyword>
<feature type="disulfide bond" evidence="3">
    <location>
        <begin position="96"/>
        <end position="102"/>
    </location>
</feature>
<feature type="disulfide bond" evidence="3">
    <location>
        <begin position="81"/>
        <end position="91"/>
    </location>
</feature>
<dbReference type="EMBL" id="GL377647">
    <property type="protein sequence ID" value="EFJ11333.1"/>
    <property type="molecule type" value="Genomic_DNA"/>
</dbReference>
<dbReference type="InterPro" id="IPR037176">
    <property type="entry name" value="Osmotin/thaumatin-like_sf"/>
</dbReference>
<dbReference type="OrthoDB" id="430315at2759"/>
<feature type="chain" id="PRO_5003123072" description="Thaumatin-like protein" evidence="4">
    <location>
        <begin position="25"/>
        <end position="260"/>
    </location>
</feature>
<gene>
    <name evidence="5" type="ORF">SELMODRAFT_426298</name>
</gene>
<feature type="signal peptide" evidence="4">
    <location>
        <begin position="1"/>
        <end position="24"/>
    </location>
</feature>
<reference evidence="5 6" key="1">
    <citation type="journal article" date="2011" name="Science">
        <title>The Selaginella genome identifies genetic changes associated with the evolution of vascular plants.</title>
        <authorList>
            <person name="Banks J.A."/>
            <person name="Nishiyama T."/>
            <person name="Hasebe M."/>
            <person name="Bowman J.L."/>
            <person name="Gribskov M."/>
            <person name="dePamphilis C."/>
            <person name="Albert V.A."/>
            <person name="Aono N."/>
            <person name="Aoyama T."/>
            <person name="Ambrose B.A."/>
            <person name="Ashton N.W."/>
            <person name="Axtell M.J."/>
            <person name="Barker E."/>
            <person name="Barker M.S."/>
            <person name="Bennetzen J.L."/>
            <person name="Bonawitz N.D."/>
            <person name="Chapple C."/>
            <person name="Cheng C."/>
            <person name="Correa L.G."/>
            <person name="Dacre M."/>
            <person name="DeBarry J."/>
            <person name="Dreyer I."/>
            <person name="Elias M."/>
            <person name="Engstrom E.M."/>
            <person name="Estelle M."/>
            <person name="Feng L."/>
            <person name="Finet C."/>
            <person name="Floyd S.K."/>
            <person name="Frommer W.B."/>
            <person name="Fujita T."/>
            <person name="Gramzow L."/>
            <person name="Gutensohn M."/>
            <person name="Harholt J."/>
            <person name="Hattori M."/>
            <person name="Heyl A."/>
            <person name="Hirai T."/>
            <person name="Hiwatashi Y."/>
            <person name="Ishikawa M."/>
            <person name="Iwata M."/>
            <person name="Karol K.G."/>
            <person name="Koehler B."/>
            <person name="Kolukisaoglu U."/>
            <person name="Kubo M."/>
            <person name="Kurata T."/>
            <person name="Lalonde S."/>
            <person name="Li K."/>
            <person name="Li Y."/>
            <person name="Litt A."/>
            <person name="Lyons E."/>
            <person name="Manning G."/>
            <person name="Maruyama T."/>
            <person name="Michael T.P."/>
            <person name="Mikami K."/>
            <person name="Miyazaki S."/>
            <person name="Morinaga S."/>
            <person name="Murata T."/>
            <person name="Mueller-Roeber B."/>
            <person name="Nelson D.R."/>
            <person name="Obara M."/>
            <person name="Oguri Y."/>
            <person name="Olmstead R.G."/>
            <person name="Onodera N."/>
            <person name="Petersen B.L."/>
            <person name="Pils B."/>
            <person name="Prigge M."/>
            <person name="Rensing S.A."/>
            <person name="Riano-Pachon D.M."/>
            <person name="Roberts A.W."/>
            <person name="Sato Y."/>
            <person name="Scheller H.V."/>
            <person name="Schulz B."/>
            <person name="Schulz C."/>
            <person name="Shakirov E.V."/>
            <person name="Shibagaki N."/>
            <person name="Shinohara N."/>
            <person name="Shippen D.E."/>
            <person name="Soerensen I."/>
            <person name="Sotooka R."/>
            <person name="Sugimoto N."/>
            <person name="Sugita M."/>
            <person name="Sumikawa N."/>
            <person name="Tanurdzic M."/>
            <person name="Theissen G."/>
            <person name="Ulvskov P."/>
            <person name="Wakazuki S."/>
            <person name="Weng J.K."/>
            <person name="Willats W.W."/>
            <person name="Wipf D."/>
            <person name="Wolf P.G."/>
            <person name="Yang L."/>
            <person name="Zimmer A.D."/>
            <person name="Zhu Q."/>
            <person name="Mitros T."/>
            <person name="Hellsten U."/>
            <person name="Loque D."/>
            <person name="Otillar R."/>
            <person name="Salamov A."/>
            <person name="Schmutz J."/>
            <person name="Shapiro H."/>
            <person name="Lindquist E."/>
            <person name="Lucas S."/>
            <person name="Rokhsar D."/>
            <person name="Grigoriev I.V."/>
        </authorList>
    </citation>
    <scope>NUCLEOTIDE SEQUENCE [LARGE SCALE GENOMIC DNA]</scope>
</reference>
<dbReference type="GO" id="GO:0006952">
    <property type="term" value="P:defense response"/>
    <property type="evidence" value="ECO:0000318"/>
    <property type="project" value="GO_Central"/>
</dbReference>
<dbReference type="Pfam" id="PF00314">
    <property type="entry name" value="Thaumatin"/>
    <property type="match status" value="1"/>
</dbReference>
<feature type="disulfide bond" evidence="3">
    <location>
        <begin position="189"/>
        <end position="199"/>
    </location>
</feature>
<dbReference type="InParanoid" id="D8SVY8"/>
<dbReference type="eggNOG" id="ENOG502QPIR">
    <property type="taxonomic scope" value="Eukaryota"/>
</dbReference>
<dbReference type="KEGG" id="smo:SELMODRAFT_426298"/>
<evidence type="ECO:0000256" key="4">
    <source>
        <dbReference type="SAM" id="SignalP"/>
    </source>
</evidence>
<dbReference type="PANTHER" id="PTHR31048">
    <property type="entry name" value="OS03G0233200 PROTEIN"/>
    <property type="match status" value="1"/>
</dbReference>
<protein>
    <recommendedName>
        <fullName evidence="7">Thaumatin-like protein</fullName>
    </recommendedName>
</protein>
<feature type="disulfide bond" evidence="3">
    <location>
        <begin position="160"/>
        <end position="175"/>
    </location>
</feature>
<evidence type="ECO:0008006" key="7">
    <source>
        <dbReference type="Google" id="ProtNLM"/>
    </source>
</evidence>
<dbReference type="InterPro" id="IPR001938">
    <property type="entry name" value="Thaumatin"/>
</dbReference>
<evidence type="ECO:0000256" key="3">
    <source>
        <dbReference type="PIRSR" id="PIRSR002703-1"/>
    </source>
</evidence>
<dbReference type="AlphaFoldDB" id="D8SVY8"/>
<feature type="disulfide bond" evidence="3">
    <location>
        <begin position="179"/>
        <end position="188"/>
    </location>
</feature>
<dbReference type="Gramene" id="EFJ11333">
    <property type="protein sequence ID" value="EFJ11333"/>
    <property type="gene ID" value="SELMODRAFT_426298"/>
</dbReference>
<feature type="disulfide bond" evidence="3">
    <location>
        <begin position="147"/>
        <end position="229"/>
    </location>
</feature>
<dbReference type="SUPFAM" id="SSF49870">
    <property type="entry name" value="Osmotin, thaumatin-like protein"/>
    <property type="match status" value="1"/>
</dbReference>
<dbReference type="HOGENOM" id="CLU_043181_0_1_1"/>
<evidence type="ECO:0000256" key="2">
    <source>
        <dbReference type="ARBA" id="ARBA00023157"/>
    </source>
</evidence>
<feature type="disulfide bond" evidence="3">
    <location>
        <begin position="152"/>
        <end position="212"/>
    </location>
</feature>
<sequence>MELFRVNTLAILAIVLLTVEGVHGVRIRLYNACPFTVWPGWISNSGKPQLGGGGARLESWQSYDLYPGSGWAGRFWGRRGCNFDGSGRGHCDSGDCGDKLNCGNSGGVTPATLAEFQLNGFAGLDYYDVSLVDGYNLPLRINPEYNCASAGCHSDVNARCPKELQVRKDNWVIGCKSACEVFHSEEFCCTGSHNRPETCSPTYFSRIFKDACPQAYSYAYDDATSTFTCGSGGGYTITFCPSGGLSIAEDESSQSRVEAL</sequence>
<dbReference type="SMART" id="SM00205">
    <property type="entry name" value="THN"/>
    <property type="match status" value="1"/>
</dbReference>
<dbReference type="PRINTS" id="PR00347">
    <property type="entry name" value="THAUMATIN"/>
</dbReference>
<keyword evidence="4" id="KW-0732">Signal</keyword>
<evidence type="ECO:0000313" key="5">
    <source>
        <dbReference type="EMBL" id="EFJ11333.1"/>
    </source>
</evidence>
<comment type="similarity">
    <text evidence="1">Belongs to the thaumatin family.</text>
</comment>
<feature type="disulfide bond" evidence="3">
    <location>
        <begin position="33"/>
        <end position="240"/>
    </location>
</feature>
<keyword evidence="2 3" id="KW-1015">Disulfide bond</keyword>
<dbReference type="FunFam" id="2.60.110.10:FF:000002">
    <property type="entry name" value="Thaumatin-like protein 1a"/>
    <property type="match status" value="1"/>
</dbReference>
<dbReference type="PIRSF" id="PIRSF002703">
    <property type="entry name" value="Thaumatin"/>
    <property type="match status" value="1"/>
</dbReference>
<organism evidence="6">
    <name type="scientific">Selaginella moellendorffii</name>
    <name type="common">Spikemoss</name>
    <dbReference type="NCBI Taxonomy" id="88036"/>
    <lineage>
        <taxon>Eukaryota</taxon>
        <taxon>Viridiplantae</taxon>
        <taxon>Streptophyta</taxon>
        <taxon>Embryophyta</taxon>
        <taxon>Tracheophyta</taxon>
        <taxon>Lycopodiopsida</taxon>
        <taxon>Selaginellales</taxon>
        <taxon>Selaginellaceae</taxon>
        <taxon>Selaginella</taxon>
    </lineage>
</organism>
<dbReference type="FunCoup" id="D8SVY8">
    <property type="interactions" value="2"/>
</dbReference>
<dbReference type="Gene3D" id="2.60.110.10">
    <property type="entry name" value="Thaumatin"/>
    <property type="match status" value="1"/>
</dbReference>
<dbReference type="CDD" id="cd09218">
    <property type="entry name" value="TLP-PA"/>
    <property type="match status" value="1"/>
</dbReference>
<accession>D8SVY8</accession>
<evidence type="ECO:0000313" key="6">
    <source>
        <dbReference type="Proteomes" id="UP000001514"/>
    </source>
</evidence>
<evidence type="ECO:0000256" key="1">
    <source>
        <dbReference type="ARBA" id="ARBA00010607"/>
    </source>
</evidence>
<dbReference type="Proteomes" id="UP000001514">
    <property type="component" value="Unassembled WGS sequence"/>
</dbReference>